<evidence type="ECO:0000256" key="1">
    <source>
        <dbReference type="ARBA" id="ARBA00023002"/>
    </source>
</evidence>
<comment type="catalytic activity">
    <reaction evidence="2">
        <text>2 oxidized [2Fe-2S]-[ferredoxin] + 2-oxoglutarate + CoA = succinyl-CoA + 2 reduced [2Fe-2S]-[ferredoxin] + CO2 + H(+)</text>
        <dbReference type="Rhea" id="RHEA:17297"/>
        <dbReference type="Rhea" id="RHEA-COMP:10000"/>
        <dbReference type="Rhea" id="RHEA-COMP:10001"/>
        <dbReference type="ChEBI" id="CHEBI:15378"/>
        <dbReference type="ChEBI" id="CHEBI:16526"/>
        <dbReference type="ChEBI" id="CHEBI:16810"/>
        <dbReference type="ChEBI" id="CHEBI:33737"/>
        <dbReference type="ChEBI" id="CHEBI:33738"/>
        <dbReference type="ChEBI" id="CHEBI:57287"/>
        <dbReference type="ChEBI" id="CHEBI:57292"/>
        <dbReference type="EC" id="1.2.7.3"/>
    </reaction>
</comment>
<dbReference type="EMBL" id="LNGE01000005">
    <property type="protein sequence ID" value="KYC46057.1"/>
    <property type="molecule type" value="Genomic_DNA"/>
</dbReference>
<protein>
    <recommendedName>
        <fullName evidence="5">2-oxoglutarate synthase subunit KorA</fullName>
        <ecNumber evidence="4">1.2.7.3</ecNumber>
    </recommendedName>
    <alternativeName>
        <fullName evidence="7">2-ketoglutarate oxidoreductase alpha chain</fullName>
    </alternativeName>
    <alternativeName>
        <fullName evidence="6">2-oxoglutarate-ferredoxin oxidoreductase subunit alpha</fullName>
    </alternativeName>
</protein>
<dbReference type="Proteomes" id="UP000091929">
    <property type="component" value="Unassembled WGS sequence"/>
</dbReference>
<evidence type="ECO:0000313" key="14">
    <source>
        <dbReference type="Proteomes" id="UP000092401"/>
    </source>
</evidence>
<evidence type="ECO:0000259" key="9">
    <source>
        <dbReference type="Pfam" id="PF17147"/>
    </source>
</evidence>
<proteinExistence type="predicted"/>
<dbReference type="Gene3D" id="3.40.50.920">
    <property type="match status" value="1"/>
</dbReference>
<dbReference type="InterPro" id="IPR009014">
    <property type="entry name" value="Transketo_C/PFOR_II"/>
</dbReference>
<comment type="caution">
    <text evidence="12">The sequence shown here is derived from an EMBL/GenBank/DDBJ whole genome shotgun (WGS) entry which is preliminary data.</text>
</comment>
<dbReference type="EMBL" id="LNGF01000007">
    <property type="protein sequence ID" value="KYC48295.1"/>
    <property type="molecule type" value="Genomic_DNA"/>
</dbReference>
<evidence type="ECO:0000256" key="6">
    <source>
        <dbReference type="ARBA" id="ARBA00076968"/>
    </source>
</evidence>
<dbReference type="SUPFAM" id="SSF52922">
    <property type="entry name" value="TK C-terminal domain-like"/>
    <property type="match status" value="1"/>
</dbReference>
<evidence type="ECO:0000256" key="5">
    <source>
        <dbReference type="ARBA" id="ARBA00071398"/>
    </source>
</evidence>
<evidence type="ECO:0000313" key="13">
    <source>
        <dbReference type="Proteomes" id="UP000091929"/>
    </source>
</evidence>
<evidence type="ECO:0000313" key="10">
    <source>
        <dbReference type="EMBL" id="KYC46057.1"/>
    </source>
</evidence>
<evidence type="ECO:0000256" key="2">
    <source>
        <dbReference type="ARBA" id="ARBA00052359"/>
    </source>
</evidence>
<accession>A0A150IM88</accession>
<dbReference type="PANTHER" id="PTHR43088:SF1">
    <property type="entry name" value="SUBUNIT OF PYRUVATE:FLAVODOXIN OXIDOREDUCTASE"/>
    <property type="match status" value="1"/>
</dbReference>
<dbReference type="PANTHER" id="PTHR43088">
    <property type="entry name" value="SUBUNIT OF PYRUVATE:FLAVODOXIN OXIDOREDUCTASE-RELATED"/>
    <property type="match status" value="1"/>
</dbReference>
<dbReference type="EC" id="1.2.7.3" evidence="4"/>
<dbReference type="GO" id="GO:0047553">
    <property type="term" value="F:2-oxoglutarate synthase activity"/>
    <property type="evidence" value="ECO:0007669"/>
    <property type="project" value="UniProtKB-EC"/>
</dbReference>
<dbReference type="InterPro" id="IPR033412">
    <property type="entry name" value="PFOR_II"/>
</dbReference>
<dbReference type="AlphaFoldDB" id="A0A150J1X9"/>
<accession>A0A150ITU2</accession>
<name>A0A150J1X9_9EURY</name>
<evidence type="ECO:0000313" key="11">
    <source>
        <dbReference type="EMBL" id="KYC48295.1"/>
    </source>
</evidence>
<dbReference type="Proteomes" id="UP000092403">
    <property type="component" value="Unassembled WGS sequence"/>
</dbReference>
<dbReference type="Gene3D" id="3.40.50.970">
    <property type="match status" value="1"/>
</dbReference>
<dbReference type="FunFam" id="3.40.50.970:FF:000022">
    <property type="entry name" value="2-oxoglutarate ferredoxin oxidoreductase alpha subunit"/>
    <property type="match status" value="1"/>
</dbReference>
<evidence type="ECO:0000256" key="4">
    <source>
        <dbReference type="ARBA" id="ARBA00066947"/>
    </source>
</evidence>
<accession>A0A150J1X9</accession>
<dbReference type="Pfam" id="PF17147">
    <property type="entry name" value="PFOR_II"/>
    <property type="match status" value="1"/>
</dbReference>
<reference evidence="13 14" key="1">
    <citation type="journal article" date="2016" name="ISME J.">
        <title>Chasing the elusive Euryarchaeota class WSA2: genomes reveal a uniquely fastidious methyl-reducing methanogen.</title>
        <authorList>
            <person name="Nobu M.K."/>
            <person name="Narihiro T."/>
            <person name="Kuroda K."/>
            <person name="Mei R."/>
            <person name="Liu W.T."/>
        </authorList>
    </citation>
    <scope>NUCLEOTIDE SEQUENCE [LARGE SCALE GENOMIC DNA]</scope>
    <source>
        <strain evidence="10">B03fssc0709_Meth_Bin005</strain>
        <strain evidence="11">B15fssc0709_Meth_Bin003</strain>
        <strain evidence="12">BMIXfssc0709_Meth_Bin006</strain>
    </source>
</reference>
<dbReference type="NCBIfam" id="NF006412">
    <property type="entry name" value="PRK08659.1"/>
    <property type="match status" value="1"/>
</dbReference>
<dbReference type="InterPro" id="IPR029061">
    <property type="entry name" value="THDP-binding"/>
</dbReference>
<dbReference type="PATRIC" id="fig|1706437.3.peg.420"/>
<dbReference type="GO" id="GO:0006082">
    <property type="term" value="P:organic acid metabolic process"/>
    <property type="evidence" value="ECO:0007669"/>
    <property type="project" value="UniProtKB-ARBA"/>
</dbReference>
<evidence type="ECO:0000313" key="12">
    <source>
        <dbReference type="EMBL" id="KYC50964.1"/>
    </source>
</evidence>
<evidence type="ECO:0000313" key="15">
    <source>
        <dbReference type="Proteomes" id="UP000092403"/>
    </source>
</evidence>
<dbReference type="InterPro" id="IPR052368">
    <property type="entry name" value="2-oxoacid_oxidoreductase"/>
</dbReference>
<dbReference type="Pfam" id="PF01855">
    <property type="entry name" value="POR_N"/>
    <property type="match status" value="1"/>
</dbReference>
<dbReference type="PATRIC" id="fig|1706436.3.peg.268"/>
<sequence>MTNDVIRLLGKKDLFIQGDEAAVYGALIADCRFFAGYPITPATEVAEGMAIWMPRLGGVYVQMEDEIASIAAVIGASCTGVKSMTSTSGPGFSLMQECIGYACMAEIPCVIVNVQRGGPSTGQPTEAAQGDVMQAMWGTHGDHQLIALAPKSVQETLDLTIESFNLSEDYRVPVILLLDAEIGHMREKVVLPEVTTVKVDERVPATIGPDKYRPYRTGFTRPSKVPEFAPFGSGYRTYVTGLTHDKRGFPVTTSAEVHEELVRRLIEKVQDDIDDIWYHETSFLEDAEIIVVSYGTTSRPAVSAVKMARKNGIKVGHIRLITIWPFHYEKMREYLKNAHTVIVPEMNLGQMFHPIRETVGKDTKVVSAPKIGGAIHTPYEILKFIEGDVK</sequence>
<dbReference type="EMBL" id="LNJC01000005">
    <property type="protein sequence ID" value="KYC50964.1"/>
    <property type="molecule type" value="Genomic_DNA"/>
</dbReference>
<dbReference type="SUPFAM" id="SSF52518">
    <property type="entry name" value="Thiamin diphosphate-binding fold (THDP-binding)"/>
    <property type="match status" value="1"/>
</dbReference>
<dbReference type="InterPro" id="IPR002880">
    <property type="entry name" value="Pyrv_Fd/Flavodoxin_OxRdtase_N"/>
</dbReference>
<evidence type="ECO:0000259" key="8">
    <source>
        <dbReference type="Pfam" id="PF01855"/>
    </source>
</evidence>
<evidence type="ECO:0000256" key="3">
    <source>
        <dbReference type="ARBA" id="ARBA00064882"/>
    </source>
</evidence>
<feature type="domain" description="Pyruvate:ferredoxin oxidoreductase core" evidence="9">
    <location>
        <begin position="287"/>
        <end position="381"/>
    </location>
</feature>
<keyword evidence="1 12" id="KW-0560">Oxidoreductase</keyword>
<dbReference type="GO" id="GO:0044272">
    <property type="term" value="P:sulfur compound biosynthetic process"/>
    <property type="evidence" value="ECO:0007669"/>
    <property type="project" value="UniProtKB-ARBA"/>
</dbReference>
<evidence type="ECO:0000256" key="7">
    <source>
        <dbReference type="ARBA" id="ARBA00079587"/>
    </source>
</evidence>
<dbReference type="PATRIC" id="fig|1706438.3.peg.386"/>
<dbReference type="Proteomes" id="UP000092401">
    <property type="component" value="Unassembled WGS sequence"/>
</dbReference>
<feature type="domain" description="Pyruvate flavodoxin/ferredoxin oxidoreductase pyrimidine binding" evidence="8">
    <location>
        <begin position="25"/>
        <end position="263"/>
    </location>
</feature>
<dbReference type="CDD" id="cd07034">
    <property type="entry name" value="TPP_PYR_PFOR_IOR-alpha_like"/>
    <property type="match status" value="1"/>
</dbReference>
<comment type="subunit">
    <text evidence="3">Heterotetramer of the KorA, KorB, KorC and KorD subunits.</text>
</comment>
<organism evidence="12 15">
    <name type="scientific">Candidatus Methanofastidiosum methylothiophilum</name>
    <dbReference type="NCBI Taxonomy" id="1705564"/>
    <lineage>
        <taxon>Archaea</taxon>
        <taxon>Methanobacteriati</taxon>
        <taxon>Methanobacteriota</taxon>
        <taxon>Stenosarchaea group</taxon>
        <taxon>Candidatus Methanofastidiosia</taxon>
        <taxon>Candidatus Methanofastidiosales</taxon>
        <taxon>Candidatus Methanofastidiosaceae</taxon>
        <taxon>Candidatus Methanofastidiosum</taxon>
    </lineage>
</organism>
<gene>
    <name evidence="12" type="primary">korA_1</name>
    <name evidence="10" type="ORF">APG10_00268</name>
    <name evidence="11" type="ORF">APG11_00418</name>
    <name evidence="12" type="ORF">APG12_00387</name>
</gene>